<evidence type="ECO:0000256" key="2">
    <source>
        <dbReference type="SAM" id="MobiDB-lite"/>
    </source>
</evidence>
<feature type="compositionally biased region" description="Basic and acidic residues" evidence="2">
    <location>
        <begin position="632"/>
        <end position="645"/>
    </location>
</feature>
<dbReference type="InterPro" id="IPR051726">
    <property type="entry name" value="Chitin_Synth_Reg"/>
</dbReference>
<evidence type="ECO:0000256" key="1">
    <source>
        <dbReference type="ARBA" id="ARBA00022737"/>
    </source>
</evidence>
<keyword evidence="4" id="KW-1185">Reference proteome</keyword>
<evidence type="ECO:0000313" key="4">
    <source>
        <dbReference type="Proteomes" id="UP000000599"/>
    </source>
</evidence>
<dbReference type="HOGENOM" id="CLU_006122_0_0_1"/>
<feature type="compositionally biased region" description="Basic and acidic residues" evidence="2">
    <location>
        <begin position="473"/>
        <end position="482"/>
    </location>
</feature>
<feature type="region of interest" description="Disordered" evidence="2">
    <location>
        <begin position="403"/>
        <end position="485"/>
    </location>
</feature>
<feature type="compositionally biased region" description="Low complexity" evidence="2">
    <location>
        <begin position="660"/>
        <end position="672"/>
    </location>
</feature>
<keyword evidence="1" id="KW-0677">Repeat</keyword>
<dbReference type="Gene3D" id="1.25.40.10">
    <property type="entry name" value="Tetratricopeptide repeat domain"/>
    <property type="match status" value="2"/>
</dbReference>
<dbReference type="eggNOG" id="KOG1550">
    <property type="taxonomic scope" value="Eukaryota"/>
</dbReference>
<dbReference type="PANTHER" id="PTHR46430">
    <property type="entry name" value="PROTEIN SKT5-RELATED"/>
    <property type="match status" value="1"/>
</dbReference>
<reference evidence="3 4" key="1">
    <citation type="journal article" date="2004" name="Nature">
        <title>Genome evolution in yeasts.</title>
        <authorList>
            <consortium name="Genolevures"/>
            <person name="Dujon B."/>
            <person name="Sherman D."/>
            <person name="Fischer G."/>
            <person name="Durrens P."/>
            <person name="Casaregola S."/>
            <person name="Lafontaine I."/>
            <person name="de Montigny J."/>
            <person name="Marck C."/>
            <person name="Neuveglise C."/>
            <person name="Talla E."/>
            <person name="Goffard N."/>
            <person name="Frangeul L."/>
            <person name="Aigle M."/>
            <person name="Anthouard V."/>
            <person name="Babour A."/>
            <person name="Barbe V."/>
            <person name="Barnay S."/>
            <person name="Blanchin S."/>
            <person name="Beckerich J.M."/>
            <person name="Beyne E."/>
            <person name="Bleykasten C."/>
            <person name="Boisrame A."/>
            <person name="Boyer J."/>
            <person name="Cattolico L."/>
            <person name="Confanioleri F."/>
            <person name="de Daruvar A."/>
            <person name="Despons L."/>
            <person name="Fabre E."/>
            <person name="Fairhead C."/>
            <person name="Ferry-Dumazet H."/>
            <person name="Groppi A."/>
            <person name="Hantraye F."/>
            <person name="Hennequin C."/>
            <person name="Jauniaux N."/>
            <person name="Joyet P."/>
            <person name="Kachouri R."/>
            <person name="Kerrest A."/>
            <person name="Koszul R."/>
            <person name="Lemaire M."/>
            <person name="Lesur I."/>
            <person name="Ma L."/>
            <person name="Muller H."/>
            <person name="Nicaud J.M."/>
            <person name="Nikolski M."/>
            <person name="Oztas S."/>
            <person name="Ozier-Kalogeropoulos O."/>
            <person name="Pellenz S."/>
            <person name="Potier S."/>
            <person name="Richard G.F."/>
            <person name="Straub M.L."/>
            <person name="Suleau A."/>
            <person name="Swennene D."/>
            <person name="Tekaia F."/>
            <person name="Wesolowski-Louvel M."/>
            <person name="Westhof E."/>
            <person name="Wirth B."/>
            <person name="Zeniou-Meyer M."/>
            <person name="Zivanovic I."/>
            <person name="Bolotin-Fukuhara M."/>
            <person name="Thierry A."/>
            <person name="Bouchier C."/>
            <person name="Caudron B."/>
            <person name="Scarpelli C."/>
            <person name="Gaillardin C."/>
            <person name="Weissenbach J."/>
            <person name="Wincker P."/>
            <person name="Souciet J.L."/>
        </authorList>
    </citation>
    <scope>NUCLEOTIDE SEQUENCE [LARGE SCALE GENOMIC DNA]</scope>
    <source>
        <strain evidence="4">ATCC 36239 / CBS 767 / BCRC 21394 / JCM 1990 / NBRC 0083 / IGC 2968</strain>
    </source>
</reference>
<feature type="compositionally biased region" description="Polar residues" evidence="2">
    <location>
        <begin position="241"/>
        <end position="260"/>
    </location>
</feature>
<feature type="compositionally biased region" description="Low complexity" evidence="2">
    <location>
        <begin position="164"/>
        <end position="173"/>
    </location>
</feature>
<feature type="compositionally biased region" description="Acidic residues" evidence="2">
    <location>
        <begin position="294"/>
        <end position="319"/>
    </location>
</feature>
<dbReference type="GeneID" id="8998933"/>
<feature type="compositionally biased region" description="Basic residues" evidence="2">
    <location>
        <begin position="646"/>
        <end position="657"/>
    </location>
</feature>
<accession>B5RUD4</accession>
<gene>
    <name evidence="3" type="ordered locus">DEHA2F10340g</name>
</gene>
<feature type="region of interest" description="Disordered" evidence="2">
    <location>
        <begin position="284"/>
        <end position="329"/>
    </location>
</feature>
<sequence>MGISSKLSPEKHPYFNKPKTHRTNLSENSSFSLTGSEFSSTGSHTSNSSDETSGIPMNKANNGAPRRVKNMPIALTPNIGGEKFNFATGPPTNKEASSREGARRSNERKPPTPPEKEPRSVSKVQRHPYTAQIRNRDHDAHIRMQQPDQAGNAYFRPRSNEQYSQSPVSPQQVNQANNDYFKPSSNEKYSHSHASPQQINQSSRKEIPIVQHQNQQMEEHSPLPTEQMYSEKRQARKTQEHSSQAQPPTNNKPSMEHNTTNMLMNDGMIQAPQNMSNILSQHEYDKNESTGVNESEDNSDDYSEEDLEADSEEYTDTSEESIRNDNVNASYSTPYVNGAQQHPYYEQWMQYYASLAAQQQQQQMTPNRSSMYGYPMNPHQYSNINTANGQISSASQQEPYYSYGSNHLNRESHSRNSIASYSDNNNNDFLTHYKRRSGQNSISDTSNELISNSRRSTIKSNRYPSVPSSILESESKVPEKSKAARVSSLDLNFKPKEYQNYNDDYNEDQQGQTSLRNNEDAYEPTQSQDSTMSVAFGLSDMALDDKTEKRHISDYSKFLFEGDSQVEEEEEEEEQEEEEKEYGTGNENKLLYQQPSHEMSRHESLESNNSLGSIRSEASNNFKVKSPPPAKKLQERNSNIEEKNRQNKGKRKERHERKSSSFNPNSSISSQNDLLNMNNTAQAYQQQANMMPYLGHSQLPSMESMPFNQNAIPFNQPMMAYNTEYQGVVPPMAHSRRQSIATAESKRQSMMFAGNGMPPYGPQPMNNNRMSMPVMGMHTSNKPAQIRTNDSKIKKKVEEFVELRKVIASGNKSLEYRLKWIKMLINATNYRLYAFVNIKGEPAPQEFSQHNKALFLKSSINHLLKLIKEYEVGKKNDNIHSQVCYIYGCLLKHDYAASYNQDFGIEKDIQESISYFEKSLELNPNNFKSLYKLGEIFEYEFPDQFDQALRRYKEAAKLGYNQAIYKMALLYLNVPSIRSTKFFNYFVELSNIDLSSKDVELTGEDRDELEEIIGLTFYQLGKIYEGIYPGDLHAEDEFISKSLERAPVNYAKALTYCNKSAKLDCLLAQVKLGSVYEKGELNRQQNPSKSIQWYMKAVSSPLSFKRHPDAMLGLSRWNLKGSDGLSKYIPSPDPEKAVMWCDRAIKEFNSPDAYFAMAQLNEIGLGDRNPQHWYFKAHELGHHEASFKLGYA</sequence>
<feature type="compositionally biased region" description="Basic and acidic residues" evidence="2">
    <location>
        <begin position="229"/>
        <end position="240"/>
    </location>
</feature>
<feature type="compositionally biased region" description="Polar residues" evidence="2">
    <location>
        <begin position="174"/>
        <end position="202"/>
    </location>
</feature>
<name>B5RUD4_DEBHA</name>
<dbReference type="SUPFAM" id="SSF81901">
    <property type="entry name" value="HCP-like"/>
    <property type="match status" value="2"/>
</dbReference>
<feature type="compositionally biased region" description="Polar residues" evidence="2">
    <location>
        <begin position="438"/>
        <end position="472"/>
    </location>
</feature>
<dbReference type="EMBL" id="CR382138">
    <property type="protein sequence ID" value="CAR66312.1"/>
    <property type="molecule type" value="Genomic_DNA"/>
</dbReference>
<dbReference type="KEGG" id="dha:DEHA2F10340g"/>
<dbReference type="RefSeq" id="XP_002770787.1">
    <property type="nucleotide sequence ID" value="XM_002770741.1"/>
</dbReference>
<dbReference type="SMART" id="SM00671">
    <property type="entry name" value="SEL1"/>
    <property type="match status" value="5"/>
</dbReference>
<dbReference type="OrthoDB" id="272077at2759"/>
<feature type="region of interest" description="Disordered" evidence="2">
    <location>
        <begin position="1"/>
        <end position="260"/>
    </location>
</feature>
<feature type="region of interest" description="Disordered" evidence="2">
    <location>
        <begin position="560"/>
        <end position="587"/>
    </location>
</feature>
<feature type="compositionally biased region" description="Acidic residues" evidence="2">
    <location>
        <begin position="564"/>
        <end position="580"/>
    </location>
</feature>
<dbReference type="AlphaFoldDB" id="B5RUD4"/>
<protein>
    <submittedName>
        <fullName evidence="3">DEHA2F10340p</fullName>
    </submittedName>
</protein>
<feature type="compositionally biased region" description="Polar residues" evidence="2">
    <location>
        <begin position="415"/>
        <end position="429"/>
    </location>
</feature>
<dbReference type="InParanoid" id="B5RUD4"/>
<feature type="compositionally biased region" description="Basic and acidic residues" evidence="2">
    <location>
        <begin position="96"/>
        <end position="120"/>
    </location>
</feature>
<dbReference type="STRING" id="284592.B5RUD4"/>
<dbReference type="OMA" id="KMAMLYL"/>
<proteinExistence type="predicted"/>
<feature type="region of interest" description="Disordered" evidence="2">
    <location>
        <begin position="618"/>
        <end position="672"/>
    </location>
</feature>
<evidence type="ECO:0000313" key="3">
    <source>
        <dbReference type="EMBL" id="CAR66312.1"/>
    </source>
</evidence>
<dbReference type="InterPro" id="IPR011990">
    <property type="entry name" value="TPR-like_helical_dom_sf"/>
</dbReference>
<dbReference type="Pfam" id="PF08238">
    <property type="entry name" value="Sel1"/>
    <property type="match status" value="4"/>
</dbReference>
<dbReference type="PANTHER" id="PTHR46430:SF3">
    <property type="entry name" value="ACTIVATOR OF C KINASE PROTEIN 1"/>
    <property type="match status" value="1"/>
</dbReference>
<organism evidence="3 4">
    <name type="scientific">Debaryomyces hansenii (strain ATCC 36239 / CBS 767 / BCRC 21394 / JCM 1990 / NBRC 0083 / IGC 2968)</name>
    <name type="common">Yeast</name>
    <name type="synonym">Torulaspora hansenii</name>
    <dbReference type="NCBI Taxonomy" id="284592"/>
    <lineage>
        <taxon>Eukaryota</taxon>
        <taxon>Fungi</taxon>
        <taxon>Dikarya</taxon>
        <taxon>Ascomycota</taxon>
        <taxon>Saccharomycotina</taxon>
        <taxon>Pichiomycetes</taxon>
        <taxon>Debaryomycetaceae</taxon>
        <taxon>Debaryomyces</taxon>
    </lineage>
</organism>
<dbReference type="Proteomes" id="UP000000599">
    <property type="component" value="Chromosome F"/>
</dbReference>
<feature type="compositionally biased region" description="Low complexity" evidence="2">
    <location>
        <begin position="29"/>
        <end position="49"/>
    </location>
</feature>
<dbReference type="InterPro" id="IPR006597">
    <property type="entry name" value="Sel1-like"/>
</dbReference>